<organism evidence="4 5">
    <name type="scientific">Salinispira pacifica</name>
    <dbReference type="NCBI Taxonomy" id="1307761"/>
    <lineage>
        <taxon>Bacteria</taxon>
        <taxon>Pseudomonadati</taxon>
        <taxon>Spirochaetota</taxon>
        <taxon>Spirochaetia</taxon>
        <taxon>Spirochaetales</taxon>
        <taxon>Spirochaetaceae</taxon>
        <taxon>Salinispira</taxon>
    </lineage>
</organism>
<name>V5WFC9_9SPIO</name>
<evidence type="ECO:0000256" key="1">
    <source>
        <dbReference type="ARBA" id="ARBA00023002"/>
    </source>
</evidence>
<dbReference type="AlphaFoldDB" id="V5WFC9"/>
<dbReference type="HOGENOM" id="CLU_721390_0_0_12"/>
<dbReference type="SUPFAM" id="SSF56796">
    <property type="entry name" value="Dehydroquinate synthase-like"/>
    <property type="match status" value="1"/>
</dbReference>
<dbReference type="InterPro" id="IPR056798">
    <property type="entry name" value="ADH_Fe_C"/>
</dbReference>
<evidence type="ECO:0000313" key="4">
    <source>
        <dbReference type="EMBL" id="AHC13886.1"/>
    </source>
</evidence>
<keyword evidence="5" id="KW-1185">Reference proteome</keyword>
<feature type="domain" description="Fe-containing alcohol dehydrogenase-like C-terminal" evidence="3">
    <location>
        <begin position="187"/>
        <end position="378"/>
    </location>
</feature>
<dbReference type="InterPro" id="IPR039697">
    <property type="entry name" value="Alcohol_dehydrogenase_Fe"/>
</dbReference>
<dbReference type="KEGG" id="slr:L21SP2_0454"/>
<dbReference type="GO" id="GO:0046872">
    <property type="term" value="F:metal ion binding"/>
    <property type="evidence" value="ECO:0007669"/>
    <property type="project" value="InterPro"/>
</dbReference>
<accession>V5WFC9</accession>
<gene>
    <name evidence="4" type="ORF">L21SP2_0454</name>
</gene>
<dbReference type="InterPro" id="IPR001670">
    <property type="entry name" value="ADH_Fe/GldA"/>
</dbReference>
<dbReference type="eggNOG" id="COG1454">
    <property type="taxonomic scope" value="Bacteria"/>
</dbReference>
<feature type="domain" description="Alcohol dehydrogenase iron-type/glycerol dehydrogenase GldA" evidence="2">
    <location>
        <begin position="5"/>
        <end position="173"/>
    </location>
</feature>
<reference evidence="4 5" key="1">
    <citation type="journal article" date="2015" name="Stand. Genomic Sci.">
        <title>Complete genome sequence and description of Salinispira pacifica gen. nov., sp. nov., a novel spirochaete isolated form a hypersaline microbial mat.</title>
        <authorList>
            <person name="Ben Hania W."/>
            <person name="Joseph M."/>
            <person name="Schumann P."/>
            <person name="Bunk B."/>
            <person name="Fiebig A."/>
            <person name="Sproer C."/>
            <person name="Klenk H.P."/>
            <person name="Fardeau M.L."/>
            <person name="Spring S."/>
        </authorList>
    </citation>
    <scope>NUCLEOTIDE SEQUENCE [LARGE SCALE GENOMIC DNA]</scope>
    <source>
        <strain evidence="4 5">L21-RPul-D2</strain>
    </source>
</reference>
<evidence type="ECO:0000259" key="3">
    <source>
        <dbReference type="Pfam" id="PF25137"/>
    </source>
</evidence>
<dbReference type="EC" id="1.1.1.1" evidence="4"/>
<evidence type="ECO:0000259" key="2">
    <source>
        <dbReference type="Pfam" id="PF00465"/>
    </source>
</evidence>
<dbReference type="Pfam" id="PF00465">
    <property type="entry name" value="Fe-ADH"/>
    <property type="match status" value="1"/>
</dbReference>
<sequence length="383" mass="42990">MVQVLEQWRIGKPLILSSQKAWDMIPFKQVLSNSKIRTQNYRLYSGFTYPVTNVEIEAAMKYYMERDFDSIICLGREGAIDLGKMLRHYLFDADDDEIYLFESFLHPDAEDDIITSQIKAFRNRVSRRPKIIAVSSGFGSGAAVSSRSYYLRGRKMCELVDEQMVPELACFDPFFSSLQSPSQIAGEGFDSISHAVEGMWSAKADDQSIALSRKSLGRLINALPEAVEGSNDALLEIADSSIQAAKSLDGSGLTGPHALTFYLTSLFRVPHGMGLAVLLPAFIEYNYSLDDDDCQHPRGAAWVRKNILDISHVIGEDTPREAGARLMSLRKRFGLPGTLHDLGISTRDDIHRLIDVGFNPRQARNNPRRLQSESLKRMLYGLR</sequence>
<dbReference type="PANTHER" id="PTHR11496:SF83">
    <property type="entry name" value="HYDROXYACID-OXOACID TRANSHYDROGENASE, MITOCHONDRIAL"/>
    <property type="match status" value="1"/>
</dbReference>
<protein>
    <submittedName>
        <fullName evidence="4">Alcohol dehydrogenase</fullName>
        <ecNumber evidence="4">1.1.1.1</ecNumber>
    </submittedName>
</protein>
<dbReference type="Gene3D" id="3.40.50.1970">
    <property type="match status" value="1"/>
</dbReference>
<keyword evidence="1 4" id="KW-0560">Oxidoreductase</keyword>
<proteinExistence type="predicted"/>
<dbReference type="STRING" id="1307761.L21SP2_0454"/>
<dbReference type="PANTHER" id="PTHR11496">
    <property type="entry name" value="ALCOHOL DEHYDROGENASE"/>
    <property type="match status" value="1"/>
</dbReference>
<dbReference type="Pfam" id="PF25137">
    <property type="entry name" value="ADH_Fe_C"/>
    <property type="match status" value="1"/>
</dbReference>
<dbReference type="Gene3D" id="1.20.1090.10">
    <property type="entry name" value="Dehydroquinate synthase-like - alpha domain"/>
    <property type="match status" value="1"/>
</dbReference>
<dbReference type="Proteomes" id="UP000018680">
    <property type="component" value="Chromosome"/>
</dbReference>
<evidence type="ECO:0000313" key="5">
    <source>
        <dbReference type="Proteomes" id="UP000018680"/>
    </source>
</evidence>
<dbReference type="EMBL" id="CP006939">
    <property type="protein sequence ID" value="AHC13886.1"/>
    <property type="molecule type" value="Genomic_DNA"/>
</dbReference>
<dbReference type="GO" id="GO:0004022">
    <property type="term" value="F:alcohol dehydrogenase (NAD+) activity"/>
    <property type="evidence" value="ECO:0007669"/>
    <property type="project" value="UniProtKB-EC"/>
</dbReference>